<dbReference type="AlphaFoldDB" id="A0AAW0IST6"/>
<dbReference type="PANTHER" id="PTHR11926">
    <property type="entry name" value="GLUCOSYL/GLUCURONOSYL TRANSFERASES"/>
    <property type="match status" value="1"/>
</dbReference>
<dbReference type="GO" id="GO:0080043">
    <property type="term" value="F:quercetin 3-O-glucosyltransferase activity"/>
    <property type="evidence" value="ECO:0007669"/>
    <property type="project" value="TreeGrafter"/>
</dbReference>
<dbReference type="SUPFAM" id="SSF53756">
    <property type="entry name" value="UDP-Glycosyltransferase/glycogen phosphorylase"/>
    <property type="match status" value="1"/>
</dbReference>
<dbReference type="EMBL" id="PKMF04000882">
    <property type="protein sequence ID" value="KAK7817410.1"/>
    <property type="molecule type" value="Genomic_DNA"/>
</dbReference>
<accession>A0AAW0IST6</accession>
<evidence type="ECO:0000313" key="3">
    <source>
        <dbReference type="Proteomes" id="UP000237347"/>
    </source>
</evidence>
<reference evidence="2 3" key="1">
    <citation type="journal article" date="2018" name="Sci. Data">
        <title>The draft genome sequence of cork oak.</title>
        <authorList>
            <person name="Ramos A.M."/>
            <person name="Usie A."/>
            <person name="Barbosa P."/>
            <person name="Barros P.M."/>
            <person name="Capote T."/>
            <person name="Chaves I."/>
            <person name="Simoes F."/>
            <person name="Abreu I."/>
            <person name="Carrasquinho I."/>
            <person name="Faro C."/>
            <person name="Guimaraes J.B."/>
            <person name="Mendonca D."/>
            <person name="Nobrega F."/>
            <person name="Rodrigues L."/>
            <person name="Saibo N.J.M."/>
            <person name="Varela M.C."/>
            <person name="Egas C."/>
            <person name="Matos J."/>
            <person name="Miguel C.M."/>
            <person name="Oliveira M.M."/>
            <person name="Ricardo C.P."/>
            <person name="Goncalves S."/>
        </authorList>
    </citation>
    <scope>NUCLEOTIDE SEQUENCE [LARGE SCALE GENOMIC DNA]</scope>
    <source>
        <strain evidence="3">cv. HL8</strain>
    </source>
</reference>
<dbReference type="PANTHER" id="PTHR11926:SF1441">
    <property type="entry name" value="GLYCOSYLTRANSFERASE"/>
    <property type="match status" value="1"/>
</dbReference>
<proteinExistence type="inferred from homology"/>
<sequence length="135" mass="15340">MALNEQKEEIHVLMVSFASQGHINPLLRLGKHLVSKGLHSQKYFSNICSNLPPSPPPIPSPESIEYDRKVDLDLYMETLSKFGPISLSNLIKNHFHGEHKRLSCIIKNPFVPWVLDVAEEQKIPCAMLWIQPCSL</sequence>
<dbReference type="Proteomes" id="UP000237347">
    <property type="component" value="Unassembled WGS sequence"/>
</dbReference>
<dbReference type="Gene3D" id="3.40.50.2000">
    <property type="entry name" value="Glycogen Phosphorylase B"/>
    <property type="match status" value="1"/>
</dbReference>
<evidence type="ECO:0000256" key="1">
    <source>
        <dbReference type="ARBA" id="ARBA00009995"/>
    </source>
</evidence>
<dbReference type="GO" id="GO:0080044">
    <property type="term" value="F:quercetin 7-O-glucosyltransferase activity"/>
    <property type="evidence" value="ECO:0007669"/>
    <property type="project" value="TreeGrafter"/>
</dbReference>
<organism evidence="2 3">
    <name type="scientific">Quercus suber</name>
    <name type="common">Cork oak</name>
    <dbReference type="NCBI Taxonomy" id="58331"/>
    <lineage>
        <taxon>Eukaryota</taxon>
        <taxon>Viridiplantae</taxon>
        <taxon>Streptophyta</taxon>
        <taxon>Embryophyta</taxon>
        <taxon>Tracheophyta</taxon>
        <taxon>Spermatophyta</taxon>
        <taxon>Magnoliopsida</taxon>
        <taxon>eudicotyledons</taxon>
        <taxon>Gunneridae</taxon>
        <taxon>Pentapetalae</taxon>
        <taxon>rosids</taxon>
        <taxon>fabids</taxon>
        <taxon>Fagales</taxon>
        <taxon>Fagaceae</taxon>
        <taxon>Quercus</taxon>
    </lineage>
</organism>
<protein>
    <submittedName>
        <fullName evidence="2">Udp-glucose glucosyltransferase</fullName>
    </submittedName>
</protein>
<gene>
    <name evidence="2" type="primary">GT5_18</name>
    <name evidence="2" type="ORF">CFP56_042817</name>
</gene>
<comment type="similarity">
    <text evidence="1">Belongs to the UDP-glycosyltransferase family.</text>
</comment>
<keyword evidence="3" id="KW-1185">Reference proteome</keyword>
<comment type="caution">
    <text evidence="2">The sequence shown here is derived from an EMBL/GenBank/DDBJ whole genome shotgun (WGS) entry which is preliminary data.</text>
</comment>
<name>A0AAW0IST6_QUESU</name>
<evidence type="ECO:0000313" key="2">
    <source>
        <dbReference type="EMBL" id="KAK7817410.1"/>
    </source>
</evidence>